<accession>A0ACC0UVS0</accession>
<proteinExistence type="predicted"/>
<reference evidence="1" key="1">
    <citation type="submission" date="2022-10" db="EMBL/GenBank/DDBJ databases">
        <title>Complete Genome of Trichothecium roseum strain YXFP-22015, a Plant Pathogen Isolated from Citrus.</title>
        <authorList>
            <person name="Wang Y."/>
            <person name="Zhu L."/>
        </authorList>
    </citation>
    <scope>NUCLEOTIDE SEQUENCE</scope>
    <source>
        <strain evidence="1">YXFP-22015</strain>
    </source>
</reference>
<evidence type="ECO:0000313" key="2">
    <source>
        <dbReference type="Proteomes" id="UP001163324"/>
    </source>
</evidence>
<dbReference type="Proteomes" id="UP001163324">
    <property type="component" value="Chromosome 6"/>
</dbReference>
<gene>
    <name evidence="1" type="ORF">N3K66_006581</name>
</gene>
<protein>
    <submittedName>
        <fullName evidence="1">Uncharacterized protein</fullName>
    </submittedName>
</protein>
<evidence type="ECO:0000313" key="1">
    <source>
        <dbReference type="EMBL" id="KAI9898221.1"/>
    </source>
</evidence>
<dbReference type="EMBL" id="CM047945">
    <property type="protein sequence ID" value="KAI9898221.1"/>
    <property type="molecule type" value="Genomic_DNA"/>
</dbReference>
<keyword evidence="2" id="KW-1185">Reference proteome</keyword>
<comment type="caution">
    <text evidence="1">The sequence shown here is derived from an EMBL/GenBank/DDBJ whole genome shotgun (WGS) entry which is preliminary data.</text>
</comment>
<sequence>MASRIPLRPAHVRIAPRLLPSSSSSSSSSSSHNLPTSARRLYSSKQPGPTSHFYKTFTRPIAKTLLIAVFTYQFAYWAWSKLETDEIRAEADATIRDLEGKVEDYKKKVIAEGAKGSKEKA</sequence>
<organism evidence="1 2">
    <name type="scientific">Trichothecium roseum</name>
    <dbReference type="NCBI Taxonomy" id="47278"/>
    <lineage>
        <taxon>Eukaryota</taxon>
        <taxon>Fungi</taxon>
        <taxon>Dikarya</taxon>
        <taxon>Ascomycota</taxon>
        <taxon>Pezizomycotina</taxon>
        <taxon>Sordariomycetes</taxon>
        <taxon>Hypocreomycetidae</taxon>
        <taxon>Hypocreales</taxon>
        <taxon>Hypocreales incertae sedis</taxon>
        <taxon>Trichothecium</taxon>
    </lineage>
</organism>
<name>A0ACC0UVS0_9HYPO</name>